<gene>
    <name evidence="1" type="ORF">CN553_12580</name>
</gene>
<dbReference type="AlphaFoldDB" id="A0A9X6UC11"/>
<accession>A0A9X6UC11</accession>
<proteinExistence type="predicted"/>
<name>A0A9X6UC11_BACCE</name>
<protein>
    <submittedName>
        <fullName evidence="1">RusA family crossover junction endodeoxyribonuclease</fullName>
    </submittedName>
</protein>
<dbReference type="EMBL" id="NUAN01000071">
    <property type="protein sequence ID" value="PEN97866.1"/>
    <property type="molecule type" value="Genomic_DNA"/>
</dbReference>
<dbReference type="GO" id="GO:0006281">
    <property type="term" value="P:DNA repair"/>
    <property type="evidence" value="ECO:0007669"/>
    <property type="project" value="InterPro"/>
</dbReference>
<dbReference type="Proteomes" id="UP000220691">
    <property type="component" value="Unassembled WGS sequence"/>
</dbReference>
<organism evidence="1 2">
    <name type="scientific">Bacillus cereus</name>
    <dbReference type="NCBI Taxonomy" id="1396"/>
    <lineage>
        <taxon>Bacteria</taxon>
        <taxon>Bacillati</taxon>
        <taxon>Bacillota</taxon>
        <taxon>Bacilli</taxon>
        <taxon>Bacillales</taxon>
        <taxon>Bacillaceae</taxon>
        <taxon>Bacillus</taxon>
        <taxon>Bacillus cereus group</taxon>
    </lineage>
</organism>
<dbReference type="SUPFAM" id="SSF103084">
    <property type="entry name" value="Holliday junction resolvase RusA"/>
    <property type="match status" value="1"/>
</dbReference>
<comment type="caution">
    <text evidence="1">The sequence shown here is derived from an EMBL/GenBank/DDBJ whole genome shotgun (WGS) entry which is preliminary data.</text>
</comment>
<dbReference type="GO" id="GO:0006310">
    <property type="term" value="P:DNA recombination"/>
    <property type="evidence" value="ECO:0007669"/>
    <property type="project" value="InterPro"/>
</dbReference>
<evidence type="ECO:0000313" key="1">
    <source>
        <dbReference type="EMBL" id="PEN97866.1"/>
    </source>
</evidence>
<dbReference type="InterPro" id="IPR008822">
    <property type="entry name" value="Endonuclease_RusA-like"/>
</dbReference>
<dbReference type="GO" id="GO:0000287">
    <property type="term" value="F:magnesium ion binding"/>
    <property type="evidence" value="ECO:0007669"/>
    <property type="project" value="InterPro"/>
</dbReference>
<dbReference type="Pfam" id="PF05866">
    <property type="entry name" value="RusA"/>
    <property type="match status" value="1"/>
</dbReference>
<sequence length="171" mass="20179">MKPSAKVIGGKAIVHMYETSQAKDFKKRFQAYLKREVAKQGWDKSSTAEGHFYLDCVFYQSRTNQDNNNYYKILCDALTGIVIEDDKNILIRTQWVMYDAKNPRFMAVLRPVEYKGIFRNHESYGRFFEDNCFNCKKDSEKCAILRRAKEGRIQEDIEQDSKGFVCKKRKR</sequence>
<dbReference type="Gene3D" id="3.30.1330.70">
    <property type="entry name" value="Holliday junction resolvase RusA"/>
    <property type="match status" value="1"/>
</dbReference>
<dbReference type="InterPro" id="IPR036614">
    <property type="entry name" value="RusA-like_sf"/>
</dbReference>
<evidence type="ECO:0000313" key="2">
    <source>
        <dbReference type="Proteomes" id="UP000220691"/>
    </source>
</evidence>
<reference evidence="1 2" key="1">
    <citation type="submission" date="2017-09" db="EMBL/GenBank/DDBJ databases">
        <title>Large-scale bioinformatics analysis of Bacillus genomes uncovers conserved roles of natural products in bacterial physiology.</title>
        <authorList>
            <consortium name="Agbiome Team Llc"/>
            <person name="Bleich R.M."/>
            <person name="Kirk G.J."/>
            <person name="Santa Maria K.C."/>
            <person name="Allen S.E."/>
            <person name="Farag S."/>
            <person name="Shank E.A."/>
            <person name="Bowers A."/>
        </authorList>
    </citation>
    <scope>NUCLEOTIDE SEQUENCE [LARGE SCALE GENOMIC DNA]</scope>
    <source>
        <strain evidence="1 2">AFS027647</strain>
    </source>
</reference>